<reference evidence="2 3" key="1">
    <citation type="submission" date="2019-02" db="EMBL/GenBank/DDBJ databases">
        <title>Sequencing the genomes of 1000 actinobacteria strains.</title>
        <authorList>
            <person name="Klenk H.-P."/>
        </authorList>
    </citation>
    <scope>NUCLEOTIDE SEQUENCE [LARGE SCALE GENOMIC DNA]</scope>
    <source>
        <strain evidence="2 3">DSM 17364</strain>
    </source>
</reference>
<accession>A0A4Q8AEM7</accession>
<proteinExistence type="predicted"/>
<keyword evidence="1" id="KW-1133">Transmembrane helix</keyword>
<organism evidence="2 3">
    <name type="scientific">Zhihengliuella halotolerans</name>
    <dbReference type="NCBI Taxonomy" id="370736"/>
    <lineage>
        <taxon>Bacteria</taxon>
        <taxon>Bacillati</taxon>
        <taxon>Actinomycetota</taxon>
        <taxon>Actinomycetes</taxon>
        <taxon>Micrococcales</taxon>
        <taxon>Micrococcaceae</taxon>
        <taxon>Zhihengliuella</taxon>
    </lineage>
</organism>
<dbReference type="EMBL" id="SHLA01000001">
    <property type="protein sequence ID" value="RZU62165.1"/>
    <property type="molecule type" value="Genomic_DNA"/>
</dbReference>
<feature type="transmembrane region" description="Helical" evidence="1">
    <location>
        <begin position="66"/>
        <end position="86"/>
    </location>
</feature>
<sequence>MLQLLVWEPLAAAPGASLDEIRAAVEQAGESLYEPVVVGWAVIGTVLAAAVLAGALARRFSAHQTLVLHLALLVLAAPSYLFVSFGPGMALGDTFVTSGSYPPWGTLLYFVSLVAFAVLVPASMLAARRPRA</sequence>
<evidence type="ECO:0000313" key="2">
    <source>
        <dbReference type="EMBL" id="RZU62165.1"/>
    </source>
</evidence>
<dbReference type="AlphaFoldDB" id="A0A4Q8AEM7"/>
<comment type="caution">
    <text evidence="2">The sequence shown here is derived from an EMBL/GenBank/DDBJ whole genome shotgun (WGS) entry which is preliminary data.</text>
</comment>
<feature type="transmembrane region" description="Helical" evidence="1">
    <location>
        <begin position="37"/>
        <end position="57"/>
    </location>
</feature>
<keyword evidence="1" id="KW-0472">Membrane</keyword>
<keyword evidence="1" id="KW-0812">Transmembrane</keyword>
<name>A0A4Q8AEM7_9MICC</name>
<protein>
    <submittedName>
        <fullName evidence="2">Uncharacterized protein</fullName>
    </submittedName>
</protein>
<evidence type="ECO:0000313" key="3">
    <source>
        <dbReference type="Proteomes" id="UP000292685"/>
    </source>
</evidence>
<gene>
    <name evidence="2" type="ORF">EV380_1755</name>
</gene>
<feature type="transmembrane region" description="Helical" evidence="1">
    <location>
        <begin position="106"/>
        <end position="127"/>
    </location>
</feature>
<evidence type="ECO:0000256" key="1">
    <source>
        <dbReference type="SAM" id="Phobius"/>
    </source>
</evidence>
<keyword evidence="3" id="KW-1185">Reference proteome</keyword>
<dbReference type="Proteomes" id="UP000292685">
    <property type="component" value="Unassembled WGS sequence"/>
</dbReference>